<dbReference type="EMBL" id="JH712595">
    <property type="protein sequence ID" value="EFO17404.1"/>
    <property type="molecule type" value="Genomic_DNA"/>
</dbReference>
<accession>A0A1S0TNM9</accession>
<reference evidence="1" key="1">
    <citation type="submission" date="2012-04" db="EMBL/GenBank/DDBJ databases">
        <title>The Genome Sequence of Loa loa.</title>
        <authorList>
            <consortium name="The Broad Institute Genome Sequencing Platform"/>
            <consortium name="Broad Institute Genome Sequencing Center for Infectious Disease"/>
            <person name="Nutman T.B."/>
            <person name="Fink D.L."/>
            <person name="Russ C."/>
            <person name="Young S."/>
            <person name="Zeng Q."/>
            <person name="Gargeya S."/>
            <person name="Alvarado L."/>
            <person name="Berlin A."/>
            <person name="Chapman S.B."/>
            <person name="Chen Z."/>
            <person name="Freedman E."/>
            <person name="Gellesch M."/>
            <person name="Goldberg J."/>
            <person name="Griggs A."/>
            <person name="Gujja S."/>
            <person name="Heilman E.R."/>
            <person name="Heiman D."/>
            <person name="Howarth C."/>
            <person name="Mehta T."/>
            <person name="Neiman D."/>
            <person name="Pearson M."/>
            <person name="Roberts A."/>
            <person name="Saif S."/>
            <person name="Shea T."/>
            <person name="Shenoy N."/>
            <person name="Sisk P."/>
            <person name="Stolte C."/>
            <person name="Sykes S."/>
            <person name="White J."/>
            <person name="Yandava C."/>
            <person name="Haas B."/>
            <person name="Henn M.R."/>
            <person name="Nusbaum C."/>
            <person name="Birren B."/>
        </authorList>
    </citation>
    <scope>NUCLEOTIDE SEQUENCE [LARGE SCALE GENOMIC DNA]</scope>
</reference>
<dbReference type="InParanoid" id="A0A1S0TNM9"/>
<dbReference type="GeneID" id="9948544"/>
<proteinExistence type="predicted"/>
<dbReference type="RefSeq" id="XP_003146665.1">
    <property type="nucleotide sequence ID" value="XM_003146617.1"/>
</dbReference>
<gene>
    <name evidence="1" type="ORF">LOAG_11094</name>
</gene>
<evidence type="ECO:0000313" key="1">
    <source>
        <dbReference type="EMBL" id="EFO17404.1"/>
    </source>
</evidence>
<organism evidence="1">
    <name type="scientific">Loa loa</name>
    <name type="common">Eye worm</name>
    <name type="synonym">Filaria loa</name>
    <dbReference type="NCBI Taxonomy" id="7209"/>
    <lineage>
        <taxon>Eukaryota</taxon>
        <taxon>Metazoa</taxon>
        <taxon>Ecdysozoa</taxon>
        <taxon>Nematoda</taxon>
        <taxon>Chromadorea</taxon>
        <taxon>Rhabditida</taxon>
        <taxon>Spirurina</taxon>
        <taxon>Spiruromorpha</taxon>
        <taxon>Filarioidea</taxon>
        <taxon>Onchocercidae</taxon>
        <taxon>Loa</taxon>
    </lineage>
</organism>
<dbReference type="CTD" id="9948544"/>
<dbReference type="AlphaFoldDB" id="A0A1S0TNM9"/>
<name>A0A1S0TNM9_LOALO</name>
<sequence length="243" mass="27799">MFHGNAGSIVILEMPHWQSSSTGNLSLNNGIEVKYTSTTNEHKVLISPFHSSQMLELQYKFRVKSRMRLLNGKLISDKKRALNGTERVIARLFELHFAMDFFNATDDNVPRGTSIPPATLTQLPPFSMLHILRLNLHLFDILHCYRYESEVRTDSSSKSAWIVNGCGLEDPFSRRIEAPLEKYSQKVVVIIVKLEAVRSLHRCTVQYLKHGMVMHSELMGGKDIERSDEHIRLCPFPFSILVC</sequence>
<dbReference type="KEGG" id="loa:LOAG_11094"/>
<protein>
    <submittedName>
        <fullName evidence="1">Uncharacterized protein</fullName>
    </submittedName>
</protein>